<dbReference type="InterPro" id="IPR014710">
    <property type="entry name" value="RmlC-like_jellyroll"/>
</dbReference>
<dbReference type="AlphaFoldDB" id="A0A0T6LU07"/>
<proteinExistence type="predicted"/>
<dbReference type="Pfam" id="PF07883">
    <property type="entry name" value="Cupin_2"/>
    <property type="match status" value="1"/>
</dbReference>
<reference evidence="2 3" key="1">
    <citation type="submission" date="2015-10" db="EMBL/GenBank/DDBJ databases">
        <title>Draft genome sequence of pyrrolomycin-producing Streptomyces vitaminophilus.</title>
        <authorList>
            <person name="Graham D.E."/>
            <person name="Mahan K.M."/>
            <person name="Klingeman D.M."/>
            <person name="Hettich R.L."/>
            <person name="Parry R.J."/>
        </authorList>
    </citation>
    <scope>NUCLEOTIDE SEQUENCE [LARGE SCALE GENOMIC DNA]</scope>
    <source>
        <strain evidence="2 3">ATCC 31673</strain>
    </source>
</reference>
<dbReference type="Proteomes" id="UP000050867">
    <property type="component" value="Unassembled WGS sequence"/>
</dbReference>
<dbReference type="Gene3D" id="2.60.120.10">
    <property type="entry name" value="Jelly Rolls"/>
    <property type="match status" value="1"/>
</dbReference>
<dbReference type="InterPro" id="IPR011051">
    <property type="entry name" value="RmlC_Cupin_sf"/>
</dbReference>
<dbReference type="eggNOG" id="COG1917">
    <property type="taxonomic scope" value="Bacteria"/>
</dbReference>
<sequence>MTTIVLPGDRPAGRRGFEIVLSSAVTGGAAALVEAHVNAAMAGPPLHTHSASEETYFVIDGTLIMHIDGEVTELGAGGLAHITRGTEHTWATPPGSGAHFLTLHLPGGYEEYHPTALRAEEERGGPLTQDDLFELASRFDWKLAGTAPMRLTPTGVLVEAARADEEAAKAALQPTS</sequence>
<dbReference type="RefSeq" id="WP_018383103.1">
    <property type="nucleotide sequence ID" value="NZ_LLZU01000011.1"/>
</dbReference>
<dbReference type="InterPro" id="IPR053146">
    <property type="entry name" value="QDO-like"/>
</dbReference>
<gene>
    <name evidence="2" type="ORF">AQ490_19725</name>
</gene>
<keyword evidence="3" id="KW-1185">Reference proteome</keyword>
<evidence type="ECO:0000313" key="3">
    <source>
        <dbReference type="Proteomes" id="UP000050867"/>
    </source>
</evidence>
<name>A0A0T6LU07_WENVI</name>
<protein>
    <recommendedName>
        <fullName evidence="1">Cupin type-2 domain-containing protein</fullName>
    </recommendedName>
</protein>
<evidence type="ECO:0000259" key="1">
    <source>
        <dbReference type="Pfam" id="PF07883"/>
    </source>
</evidence>
<dbReference type="OrthoDB" id="9791637at2"/>
<accession>A0A0T6LU07</accession>
<organism evidence="2 3">
    <name type="scientific">Wenjunlia vitaminophila</name>
    <name type="common">Streptomyces vitaminophilus</name>
    <dbReference type="NCBI Taxonomy" id="76728"/>
    <lineage>
        <taxon>Bacteria</taxon>
        <taxon>Bacillati</taxon>
        <taxon>Actinomycetota</taxon>
        <taxon>Actinomycetes</taxon>
        <taxon>Kitasatosporales</taxon>
        <taxon>Streptomycetaceae</taxon>
        <taxon>Wenjunlia</taxon>
    </lineage>
</organism>
<feature type="domain" description="Cupin type-2" evidence="1">
    <location>
        <begin position="43"/>
        <end position="98"/>
    </location>
</feature>
<dbReference type="EMBL" id="LLZU01000011">
    <property type="protein sequence ID" value="KRV49557.1"/>
    <property type="molecule type" value="Genomic_DNA"/>
</dbReference>
<comment type="caution">
    <text evidence="2">The sequence shown here is derived from an EMBL/GenBank/DDBJ whole genome shotgun (WGS) entry which is preliminary data.</text>
</comment>
<dbReference type="InterPro" id="IPR013096">
    <property type="entry name" value="Cupin_2"/>
</dbReference>
<dbReference type="PANTHER" id="PTHR36440">
    <property type="entry name" value="PUTATIVE (AFU_ORTHOLOGUE AFUA_8G07350)-RELATED"/>
    <property type="match status" value="1"/>
</dbReference>
<dbReference type="SUPFAM" id="SSF51182">
    <property type="entry name" value="RmlC-like cupins"/>
    <property type="match status" value="1"/>
</dbReference>
<dbReference type="PANTHER" id="PTHR36440:SF1">
    <property type="entry name" value="PUTATIVE (AFU_ORTHOLOGUE AFUA_8G07350)-RELATED"/>
    <property type="match status" value="1"/>
</dbReference>
<evidence type="ECO:0000313" key="2">
    <source>
        <dbReference type="EMBL" id="KRV49557.1"/>
    </source>
</evidence>